<evidence type="ECO:0000313" key="2">
    <source>
        <dbReference type="EMBL" id="KAB1636632.1"/>
    </source>
</evidence>
<name>A0A6N6NLN2_9ACTN</name>
<accession>A0A6N6NLN2</accession>
<comment type="caution">
    <text evidence="2">The sequence shown here is derived from an EMBL/GenBank/DDBJ whole genome shotgun (WGS) entry which is preliminary data.</text>
</comment>
<dbReference type="GeneID" id="98658656"/>
<dbReference type="RefSeq" id="WP_158050290.1">
    <property type="nucleotide sequence ID" value="NZ_WAJR01000032.1"/>
</dbReference>
<proteinExistence type="predicted"/>
<protein>
    <submittedName>
        <fullName evidence="2">Uncharacterized protein</fullName>
    </submittedName>
</protein>
<feature type="region of interest" description="Disordered" evidence="1">
    <location>
        <begin position="22"/>
        <end position="89"/>
    </location>
</feature>
<evidence type="ECO:0000313" key="3">
    <source>
        <dbReference type="Proteomes" id="UP000468668"/>
    </source>
</evidence>
<reference evidence="2 3" key="1">
    <citation type="submission" date="2019-09" db="EMBL/GenBank/DDBJ databases">
        <title>Whole genome shotgun sequencing (WGS) of Ellagibacter isourolithinifaciens DSM 104140(T) and Adlercreutzia muris DSM 29508(T).</title>
        <authorList>
            <person name="Stoll D.A."/>
            <person name="Danylec N."/>
            <person name="Huch M."/>
        </authorList>
    </citation>
    <scope>NUCLEOTIDE SEQUENCE [LARGE SCALE GENOMIC DNA]</scope>
    <source>
        <strain evidence="2 3">DSM 104140</strain>
    </source>
</reference>
<dbReference type="Proteomes" id="UP000468668">
    <property type="component" value="Unassembled WGS sequence"/>
</dbReference>
<dbReference type="OrthoDB" id="9792035at2"/>
<keyword evidence="3" id="KW-1185">Reference proteome</keyword>
<sequence>MLSDAIKEPCESVIRPVRVSYFDPRTGEPLDHRPEPIRREQKRETAEKLNAEIAKRERDEKKAREISEAMRKRAGLKPDKPRKKRPTAAPKLLTCPVCGTRFETPEAHRITCSDECAKKRRAEKAKARYAAKVVRTVRECTVCGRPFEVPGKSRKVTCSDECAKVRKRERELAWKAATRNGRAL</sequence>
<dbReference type="EMBL" id="WAJR01000032">
    <property type="protein sequence ID" value="KAB1636632.1"/>
    <property type="molecule type" value="Genomic_DNA"/>
</dbReference>
<organism evidence="2 3">
    <name type="scientific">Ellagibacter isourolithinifaciens</name>
    <dbReference type="NCBI Taxonomy" id="2137581"/>
    <lineage>
        <taxon>Bacteria</taxon>
        <taxon>Bacillati</taxon>
        <taxon>Actinomycetota</taxon>
        <taxon>Coriobacteriia</taxon>
        <taxon>Eggerthellales</taxon>
        <taxon>Eggerthellaceae</taxon>
        <taxon>Ellagibacter</taxon>
    </lineage>
</organism>
<gene>
    <name evidence="2" type="ORF">F8C90_09550</name>
</gene>
<feature type="compositionally biased region" description="Basic and acidic residues" evidence="1">
    <location>
        <begin position="25"/>
        <end position="79"/>
    </location>
</feature>
<dbReference type="AlphaFoldDB" id="A0A6N6NLN2"/>
<evidence type="ECO:0000256" key="1">
    <source>
        <dbReference type="SAM" id="MobiDB-lite"/>
    </source>
</evidence>